<dbReference type="RefSeq" id="XP_022978054.1">
    <property type="nucleotide sequence ID" value="XM_023122286.1"/>
</dbReference>
<evidence type="ECO:0000259" key="2">
    <source>
        <dbReference type="Pfam" id="PF03478"/>
    </source>
</evidence>
<feature type="compositionally biased region" description="Acidic residues" evidence="1">
    <location>
        <begin position="145"/>
        <end position="175"/>
    </location>
</feature>
<dbReference type="OrthoDB" id="638130at2759"/>
<dbReference type="PANTHER" id="PTHR47123">
    <property type="entry name" value="F-BOX PROTEIN SKIP23"/>
    <property type="match status" value="1"/>
</dbReference>
<reference evidence="4" key="1">
    <citation type="submission" date="2025-08" db="UniProtKB">
        <authorList>
            <consortium name="RefSeq"/>
        </authorList>
    </citation>
    <scope>IDENTIFICATION</scope>
    <source>
        <tissue evidence="4">Young leaves</tissue>
    </source>
</reference>
<accession>A0A6J1IT14</accession>
<dbReference type="Proteomes" id="UP000504608">
    <property type="component" value="Unplaced"/>
</dbReference>
<dbReference type="SUPFAM" id="SSF81383">
    <property type="entry name" value="F-box domain"/>
    <property type="match status" value="1"/>
</dbReference>
<proteinExistence type="predicted"/>
<name>A0A6J1IT14_CUCMA</name>
<gene>
    <name evidence="4" type="primary">LOC111478155</name>
</gene>
<evidence type="ECO:0000313" key="4">
    <source>
        <dbReference type="RefSeq" id="XP_022978054.1"/>
    </source>
</evidence>
<dbReference type="InterPro" id="IPR036047">
    <property type="entry name" value="F-box-like_dom_sf"/>
</dbReference>
<dbReference type="KEGG" id="cmax:111478155"/>
<sequence length="227" mass="26036">MDDSCVQWSDLPPELWTVIGKYLDSYIDVLRCRCICRSLRASFPPFNDVSPALPLHVPSPCNDDAEYPIRYSILTRKIIYRLSPLAFHQTNAISSSAAAKGWFAVVETTQKGKQKHMVECGGEVYVVDRFDDVSDTETGSSESESGSESEEEEEEDEEDEEDEEAEEEEEEEVEIEVYKVDLDDDYLRRRLEEVENLGNEALFFEEEGEQFLCSGNRFGRNSRELEN</sequence>
<dbReference type="CDD" id="cd09917">
    <property type="entry name" value="F-box_SF"/>
    <property type="match status" value="1"/>
</dbReference>
<organism evidence="3 4">
    <name type="scientific">Cucurbita maxima</name>
    <name type="common">Pumpkin</name>
    <name type="synonym">Winter squash</name>
    <dbReference type="NCBI Taxonomy" id="3661"/>
    <lineage>
        <taxon>Eukaryota</taxon>
        <taxon>Viridiplantae</taxon>
        <taxon>Streptophyta</taxon>
        <taxon>Embryophyta</taxon>
        <taxon>Tracheophyta</taxon>
        <taxon>Spermatophyta</taxon>
        <taxon>Magnoliopsida</taxon>
        <taxon>eudicotyledons</taxon>
        <taxon>Gunneridae</taxon>
        <taxon>Pentapetalae</taxon>
        <taxon>rosids</taxon>
        <taxon>fabids</taxon>
        <taxon>Cucurbitales</taxon>
        <taxon>Cucurbitaceae</taxon>
        <taxon>Cucurbiteae</taxon>
        <taxon>Cucurbita</taxon>
    </lineage>
</organism>
<keyword evidence="3" id="KW-1185">Reference proteome</keyword>
<dbReference type="GeneID" id="111478155"/>
<dbReference type="Pfam" id="PF03478">
    <property type="entry name" value="Beta-prop_KIB1-4"/>
    <property type="match status" value="1"/>
</dbReference>
<feature type="domain" description="KIB1-4 beta-propeller" evidence="2">
    <location>
        <begin position="110"/>
        <end position="217"/>
    </location>
</feature>
<dbReference type="PANTHER" id="PTHR47123:SF28">
    <property type="entry name" value="F-BOX DOMAIN-CONTAINING PROTEIN"/>
    <property type="match status" value="1"/>
</dbReference>
<protein>
    <submittedName>
        <fullName evidence="4">Histone H3.v1-like</fullName>
    </submittedName>
</protein>
<evidence type="ECO:0000313" key="3">
    <source>
        <dbReference type="Proteomes" id="UP000504608"/>
    </source>
</evidence>
<feature type="region of interest" description="Disordered" evidence="1">
    <location>
        <begin position="131"/>
        <end position="177"/>
    </location>
</feature>
<dbReference type="AlphaFoldDB" id="A0A6J1IT14"/>
<dbReference type="InterPro" id="IPR005174">
    <property type="entry name" value="KIB1-4_b-propeller"/>
</dbReference>
<dbReference type="InterPro" id="IPR051304">
    <property type="entry name" value="SCF_F-box_domain"/>
</dbReference>
<evidence type="ECO:0000256" key="1">
    <source>
        <dbReference type="SAM" id="MobiDB-lite"/>
    </source>
</evidence>